<dbReference type="EMBL" id="JAHRIN010018189">
    <property type="protein sequence ID" value="MEQ2197819.1"/>
    <property type="molecule type" value="Genomic_DNA"/>
</dbReference>
<feature type="non-terminal residue" evidence="1">
    <location>
        <position position="1"/>
    </location>
</feature>
<proteinExistence type="predicted"/>
<accession>A0ABV0QPR4</accession>
<sequence length="51" mass="5877">DLEDSHRLWCRYWRNCCGVIQLGALQSRSAGGEVVGAVRTLRSIRSWMRQV</sequence>
<name>A0ABV0QPR4_9TELE</name>
<protein>
    <submittedName>
        <fullName evidence="1">Uncharacterized protein</fullName>
    </submittedName>
</protein>
<comment type="caution">
    <text evidence="1">The sequence shown here is derived from an EMBL/GenBank/DDBJ whole genome shotgun (WGS) entry which is preliminary data.</text>
</comment>
<evidence type="ECO:0000313" key="2">
    <source>
        <dbReference type="Proteomes" id="UP001434883"/>
    </source>
</evidence>
<reference evidence="1 2" key="1">
    <citation type="submission" date="2021-06" db="EMBL/GenBank/DDBJ databases">
        <authorList>
            <person name="Palmer J.M."/>
        </authorList>
    </citation>
    <scope>NUCLEOTIDE SEQUENCE [LARGE SCALE GENOMIC DNA]</scope>
    <source>
        <strain evidence="1 2">XC_2019</strain>
        <tissue evidence="1">Muscle</tissue>
    </source>
</reference>
<dbReference type="Proteomes" id="UP001434883">
    <property type="component" value="Unassembled WGS sequence"/>
</dbReference>
<gene>
    <name evidence="1" type="ORF">XENOCAPTIV_003735</name>
</gene>
<organism evidence="1 2">
    <name type="scientific">Xenoophorus captivus</name>
    <dbReference type="NCBI Taxonomy" id="1517983"/>
    <lineage>
        <taxon>Eukaryota</taxon>
        <taxon>Metazoa</taxon>
        <taxon>Chordata</taxon>
        <taxon>Craniata</taxon>
        <taxon>Vertebrata</taxon>
        <taxon>Euteleostomi</taxon>
        <taxon>Actinopterygii</taxon>
        <taxon>Neopterygii</taxon>
        <taxon>Teleostei</taxon>
        <taxon>Neoteleostei</taxon>
        <taxon>Acanthomorphata</taxon>
        <taxon>Ovalentaria</taxon>
        <taxon>Atherinomorphae</taxon>
        <taxon>Cyprinodontiformes</taxon>
        <taxon>Goodeidae</taxon>
        <taxon>Xenoophorus</taxon>
    </lineage>
</organism>
<keyword evidence="2" id="KW-1185">Reference proteome</keyword>
<evidence type="ECO:0000313" key="1">
    <source>
        <dbReference type="EMBL" id="MEQ2197819.1"/>
    </source>
</evidence>